<sequence>MLIDKDSIKNARQTRGWTQQQLADICDINIRTIQRLEKTGVASMETTKALASVLEATVAELLVDNRAKTTAATESESSEILPYVAVTFLVAFSLGYWLG</sequence>
<dbReference type="Pfam" id="PF01381">
    <property type="entry name" value="HTH_3"/>
    <property type="match status" value="1"/>
</dbReference>
<dbReference type="SUPFAM" id="SSF47413">
    <property type="entry name" value="lambda repressor-like DNA-binding domains"/>
    <property type="match status" value="1"/>
</dbReference>
<dbReference type="Proteomes" id="UP000005615">
    <property type="component" value="Unassembled WGS sequence"/>
</dbReference>
<gene>
    <name evidence="1" type="ORF">IMCC3088_2773</name>
</gene>
<dbReference type="Gene3D" id="1.10.260.40">
    <property type="entry name" value="lambda repressor-like DNA-binding domains"/>
    <property type="match status" value="1"/>
</dbReference>
<evidence type="ECO:0000313" key="2">
    <source>
        <dbReference type="Proteomes" id="UP000005615"/>
    </source>
</evidence>
<dbReference type="SMART" id="SM00530">
    <property type="entry name" value="HTH_XRE"/>
    <property type="match status" value="1"/>
</dbReference>
<dbReference type="AlphaFoldDB" id="F3L4Z4"/>
<proteinExistence type="predicted"/>
<organism evidence="1 2">
    <name type="scientific">Aequoribacter fuscus</name>
    <dbReference type="NCBI Taxonomy" id="2518989"/>
    <lineage>
        <taxon>Bacteria</taxon>
        <taxon>Pseudomonadati</taxon>
        <taxon>Pseudomonadota</taxon>
        <taxon>Gammaproteobacteria</taxon>
        <taxon>Cellvibrionales</taxon>
        <taxon>Halieaceae</taxon>
        <taxon>Aequoribacter</taxon>
    </lineage>
</organism>
<evidence type="ECO:0000313" key="1">
    <source>
        <dbReference type="EMBL" id="EGG28581.1"/>
    </source>
</evidence>
<dbReference type="GO" id="GO:0003677">
    <property type="term" value="F:DNA binding"/>
    <property type="evidence" value="ECO:0007669"/>
    <property type="project" value="InterPro"/>
</dbReference>
<dbReference type="STRING" id="2518989.IMCC3088_2773"/>
<comment type="caution">
    <text evidence="1">The sequence shown here is derived from an EMBL/GenBank/DDBJ whole genome shotgun (WGS) entry which is preliminary data.</text>
</comment>
<reference evidence="1 2" key="1">
    <citation type="journal article" date="2011" name="J. Bacteriol.">
        <title>Genome sequence of strain IMCC3088, a proteorhodopsin-containing marine bacterium belonging to the OM60/NOR5 clade.</title>
        <authorList>
            <person name="Jang Y."/>
            <person name="Oh H.M."/>
            <person name="Kang I."/>
            <person name="Lee K."/>
            <person name="Yang S.J."/>
            <person name="Cho J.C."/>
        </authorList>
    </citation>
    <scope>NUCLEOTIDE SEQUENCE [LARGE SCALE GENOMIC DNA]</scope>
    <source>
        <strain evidence="1 2">IMCC3088</strain>
    </source>
</reference>
<name>F3L4Z4_9GAMM</name>
<dbReference type="EMBL" id="AEIG01000093">
    <property type="protein sequence ID" value="EGG28581.1"/>
    <property type="molecule type" value="Genomic_DNA"/>
</dbReference>
<dbReference type="PROSITE" id="PS50943">
    <property type="entry name" value="HTH_CROC1"/>
    <property type="match status" value="1"/>
</dbReference>
<dbReference type="InterPro" id="IPR010982">
    <property type="entry name" value="Lambda_DNA-bd_dom_sf"/>
</dbReference>
<dbReference type="InterPro" id="IPR001387">
    <property type="entry name" value="Cro/C1-type_HTH"/>
</dbReference>
<dbReference type="OrthoDB" id="21915at2"/>
<dbReference type="CDD" id="cd00093">
    <property type="entry name" value="HTH_XRE"/>
    <property type="match status" value="1"/>
</dbReference>
<dbReference type="eggNOG" id="COG1396">
    <property type="taxonomic scope" value="Bacteria"/>
</dbReference>
<protein>
    <submittedName>
        <fullName evidence="1">ISI400 transposase B</fullName>
    </submittedName>
</protein>
<accession>F3L4Z4</accession>
<dbReference type="RefSeq" id="WP_009576912.1">
    <property type="nucleotide sequence ID" value="NZ_AEIG01000093.1"/>
</dbReference>
<keyword evidence="2" id="KW-1185">Reference proteome</keyword>